<name>A0A7E4V174_PANRE</name>
<dbReference type="AlphaFoldDB" id="A0A7E4V174"/>
<evidence type="ECO:0000313" key="6">
    <source>
        <dbReference type="WBParaSite" id="Pan_g1535.t1"/>
    </source>
</evidence>
<dbReference type="GO" id="GO:0005737">
    <property type="term" value="C:cytoplasm"/>
    <property type="evidence" value="ECO:0007669"/>
    <property type="project" value="UniProtKB-SubCell"/>
</dbReference>
<evidence type="ECO:0000256" key="3">
    <source>
        <dbReference type="ARBA" id="ARBA00023186"/>
    </source>
</evidence>
<reference evidence="6" key="2">
    <citation type="submission" date="2020-10" db="UniProtKB">
        <authorList>
            <consortium name="WormBaseParasite"/>
        </authorList>
    </citation>
    <scope>IDENTIFICATION</scope>
</reference>
<sequence>MSDPASSDQASKLKQLEIIEHEILAARQRILELDENRQYLRQAWVAAKTANADPEGQKKTWFVLSPKMFIQFPTSTIEDMMKEKVDETEKAAEEVQDKLEKDIAEFQKHGVKNDLMEEGVELDPLMAPFLVEGE</sequence>
<dbReference type="Proteomes" id="UP000492821">
    <property type="component" value="Unassembled WGS sequence"/>
</dbReference>
<keyword evidence="4" id="KW-0175">Coiled coil</keyword>
<dbReference type="InterPro" id="IPR030482">
    <property type="entry name" value="PDRG1"/>
</dbReference>
<dbReference type="PANTHER" id="PTHR21162:SF0">
    <property type="entry name" value="P53 AND DNA DAMAGE-REGULATED PROTEIN 1"/>
    <property type="match status" value="1"/>
</dbReference>
<evidence type="ECO:0000256" key="1">
    <source>
        <dbReference type="ARBA" id="ARBA00004496"/>
    </source>
</evidence>
<accession>A0A7E4V174</accession>
<reference evidence="5" key="1">
    <citation type="journal article" date="2013" name="Genetics">
        <title>The draft genome and transcriptome of Panagrellus redivivus are shaped by the harsh demands of a free-living lifestyle.</title>
        <authorList>
            <person name="Srinivasan J."/>
            <person name="Dillman A.R."/>
            <person name="Macchietto M.G."/>
            <person name="Heikkinen L."/>
            <person name="Lakso M."/>
            <person name="Fracchia K.M."/>
            <person name="Antoshechkin I."/>
            <person name="Mortazavi A."/>
            <person name="Wong G."/>
            <person name="Sternberg P.W."/>
        </authorList>
    </citation>
    <scope>NUCLEOTIDE SEQUENCE [LARGE SCALE GENOMIC DNA]</scope>
    <source>
        <strain evidence="5">MT8872</strain>
    </source>
</reference>
<protein>
    <submittedName>
        <fullName evidence="6">P53 and DNA damage-regulated protein 1</fullName>
    </submittedName>
</protein>
<dbReference type="WBParaSite" id="Pan_g1535.t1">
    <property type="protein sequence ID" value="Pan_g1535.t1"/>
    <property type="gene ID" value="Pan_g1535"/>
</dbReference>
<organism evidence="5 6">
    <name type="scientific">Panagrellus redivivus</name>
    <name type="common">Microworm</name>
    <dbReference type="NCBI Taxonomy" id="6233"/>
    <lineage>
        <taxon>Eukaryota</taxon>
        <taxon>Metazoa</taxon>
        <taxon>Ecdysozoa</taxon>
        <taxon>Nematoda</taxon>
        <taxon>Chromadorea</taxon>
        <taxon>Rhabditida</taxon>
        <taxon>Tylenchina</taxon>
        <taxon>Panagrolaimomorpha</taxon>
        <taxon>Panagrolaimoidea</taxon>
        <taxon>Panagrolaimidae</taxon>
        <taxon>Panagrellus</taxon>
    </lineage>
</organism>
<dbReference type="PANTHER" id="PTHR21162">
    <property type="entry name" value="P53 AND DNA DAMAGE-REGULATED PROTEIN"/>
    <property type="match status" value="1"/>
</dbReference>
<evidence type="ECO:0000256" key="2">
    <source>
        <dbReference type="ARBA" id="ARBA00022490"/>
    </source>
</evidence>
<proteinExistence type="predicted"/>
<keyword evidence="3" id="KW-0143">Chaperone</keyword>
<evidence type="ECO:0000313" key="5">
    <source>
        <dbReference type="Proteomes" id="UP000492821"/>
    </source>
</evidence>
<keyword evidence="5" id="KW-1185">Reference proteome</keyword>
<feature type="coiled-coil region" evidence="4">
    <location>
        <begin position="78"/>
        <end position="109"/>
    </location>
</feature>
<keyword evidence="2" id="KW-0963">Cytoplasm</keyword>
<evidence type="ECO:0000256" key="4">
    <source>
        <dbReference type="SAM" id="Coils"/>
    </source>
</evidence>
<comment type="subcellular location">
    <subcellularLocation>
        <location evidence="1">Cytoplasm</location>
    </subcellularLocation>
</comment>